<dbReference type="RefSeq" id="WP_168036014.1">
    <property type="nucleotide sequence ID" value="NZ_JAATJH010000001.1"/>
</dbReference>
<evidence type="ECO:0000313" key="2">
    <source>
        <dbReference type="EMBL" id="NJC25252.1"/>
    </source>
</evidence>
<proteinExistence type="predicted"/>
<keyword evidence="3" id="KW-1185">Reference proteome</keyword>
<dbReference type="Proteomes" id="UP000770785">
    <property type="component" value="Unassembled WGS sequence"/>
</dbReference>
<comment type="caution">
    <text evidence="2">The sequence shown here is derived from an EMBL/GenBank/DDBJ whole genome shotgun (WGS) entry which is preliminary data.</text>
</comment>
<dbReference type="EMBL" id="JAATJH010000001">
    <property type="protein sequence ID" value="NJC25252.1"/>
    <property type="molecule type" value="Genomic_DNA"/>
</dbReference>
<accession>A0ABX0X7V8</accession>
<name>A0ABX0X7V8_9BACT</name>
<feature type="chain" id="PRO_5046364313" description="Outer membrane protein beta-barrel domain-containing protein" evidence="1">
    <location>
        <begin position="21"/>
        <end position="248"/>
    </location>
</feature>
<evidence type="ECO:0000313" key="3">
    <source>
        <dbReference type="Proteomes" id="UP000770785"/>
    </source>
</evidence>
<gene>
    <name evidence="2" type="ORF">GGR27_000733</name>
</gene>
<sequence>MRLKSLTLVIVILCSGVTLAQRDATGFHYGAQASALLVPFKGSASQSGYGGEVGVFGEYRNAGNDVFQAQIGLGTVTDLSVQHTEKKVFIGADQTIWRTRLITAGNFNYADLSLLFGPSWMKFKGFSVLSGLKLTRVLKIDASEQRSTRGISSVQVAALKEGNDIEFEALNNGPGGENSVSVQKSSRFTEANSKWVQGIVLRVDKRFDTGPLLFVQAVYDLNNRFTKVAPGFGQPLKVYQFGFQYLIK</sequence>
<reference evidence="2 3" key="1">
    <citation type="submission" date="2020-03" db="EMBL/GenBank/DDBJ databases">
        <title>Genomic Encyclopedia of Type Strains, Phase IV (KMG-IV): sequencing the most valuable type-strain genomes for metagenomic binning, comparative biology and taxonomic classification.</title>
        <authorList>
            <person name="Goeker M."/>
        </authorList>
    </citation>
    <scope>NUCLEOTIDE SEQUENCE [LARGE SCALE GENOMIC DNA]</scope>
    <source>
        <strain evidence="2 3">DSM 105096</strain>
    </source>
</reference>
<evidence type="ECO:0008006" key="4">
    <source>
        <dbReference type="Google" id="ProtNLM"/>
    </source>
</evidence>
<evidence type="ECO:0000256" key="1">
    <source>
        <dbReference type="SAM" id="SignalP"/>
    </source>
</evidence>
<organism evidence="2 3">
    <name type="scientific">Neolewinella antarctica</name>
    <dbReference type="NCBI Taxonomy" id="442734"/>
    <lineage>
        <taxon>Bacteria</taxon>
        <taxon>Pseudomonadati</taxon>
        <taxon>Bacteroidota</taxon>
        <taxon>Saprospiria</taxon>
        <taxon>Saprospirales</taxon>
        <taxon>Lewinellaceae</taxon>
        <taxon>Neolewinella</taxon>
    </lineage>
</organism>
<protein>
    <recommendedName>
        <fullName evidence="4">Outer membrane protein beta-barrel domain-containing protein</fullName>
    </recommendedName>
</protein>
<keyword evidence="1" id="KW-0732">Signal</keyword>
<feature type="signal peptide" evidence="1">
    <location>
        <begin position="1"/>
        <end position="20"/>
    </location>
</feature>